<evidence type="ECO:0000313" key="2">
    <source>
        <dbReference type="EMBL" id="VVN84760.1"/>
    </source>
</evidence>
<dbReference type="EMBL" id="CABVHQ010000009">
    <property type="protein sequence ID" value="VVN84760.1"/>
    <property type="molecule type" value="Genomic_DNA"/>
</dbReference>
<reference evidence="2 3" key="1">
    <citation type="submission" date="2019-09" db="EMBL/GenBank/DDBJ databases">
        <authorList>
            <person name="Chandra G."/>
            <person name="Truman W A."/>
        </authorList>
    </citation>
    <scope>NUCLEOTIDE SEQUENCE [LARGE SCALE GENOMIC DNA]</scope>
    <source>
        <strain evidence="2">PS691</strain>
    </source>
</reference>
<proteinExistence type="predicted"/>
<organism evidence="2 3">
    <name type="scientific">Pseudomonas fluorescens</name>
    <dbReference type="NCBI Taxonomy" id="294"/>
    <lineage>
        <taxon>Bacteria</taxon>
        <taxon>Pseudomonadati</taxon>
        <taxon>Pseudomonadota</taxon>
        <taxon>Gammaproteobacteria</taxon>
        <taxon>Pseudomonadales</taxon>
        <taxon>Pseudomonadaceae</taxon>
        <taxon>Pseudomonas</taxon>
    </lineage>
</organism>
<evidence type="ECO:0000259" key="1">
    <source>
        <dbReference type="Pfam" id="PF14130"/>
    </source>
</evidence>
<dbReference type="InterPro" id="IPR025382">
    <property type="entry name" value="Cap4-like_endonuclease_dom"/>
</dbReference>
<protein>
    <recommendedName>
        <fullName evidence="1">CD-NTase associated protein 4-like DNA endonuclease domain-containing protein</fullName>
    </recommendedName>
</protein>
<dbReference type="OrthoDB" id="6637739at2"/>
<dbReference type="RefSeq" id="WP_150641442.1">
    <property type="nucleotide sequence ID" value="NZ_CABVHQ010000009.1"/>
</dbReference>
<dbReference type="AlphaFoldDB" id="A0A5E7B297"/>
<sequence length="390" mass="44812">MGFPMTEIHEVSPRENVGRDTIARYEAQFRAACIESLSLLESAKKDKIYCDLHDDYVARYVSLGKTTYRFVQVKTRASQRKNLTMNEVFGLLKRKKKGSANNLEDSYFGKMILHIINFKSSCIEISLQTNVEYDEDTNSIIEDIENQRIESKHTTTLISEIKKLTEFTSHTEAQILLELQKLKIETGLPYLRGEDTYFIPIAIEKIREYSEIELQHTESVEILKNILDLVRNKSRNKIHKDITASDLDAIAGITLHDLLNILSISSTGYEILKSSGDSRAIKNTSILQRFLRNSGFPESMIPELIQLKVNWDDWFSVRRHKVPDFSLSIFTSKIQETVEKLISHELKFKSLQSELPKLKCELETISGLDGLTEELLLGSVLKEFVWINSK</sequence>
<dbReference type="GO" id="GO:0004518">
    <property type="term" value="F:nuclease activity"/>
    <property type="evidence" value="ECO:0007669"/>
    <property type="project" value="InterPro"/>
</dbReference>
<dbReference type="Proteomes" id="UP000337909">
    <property type="component" value="Unassembled WGS sequence"/>
</dbReference>
<feature type="domain" description="CD-NTase associated protein 4-like DNA endonuclease" evidence="1">
    <location>
        <begin position="18"/>
        <end position="234"/>
    </location>
</feature>
<name>A0A5E7B297_PSEFL</name>
<dbReference type="Pfam" id="PF14130">
    <property type="entry name" value="Cap4_nuclease"/>
    <property type="match status" value="1"/>
</dbReference>
<accession>A0A5E7B297</accession>
<evidence type="ECO:0000313" key="3">
    <source>
        <dbReference type="Proteomes" id="UP000337909"/>
    </source>
</evidence>
<gene>
    <name evidence="2" type="ORF">PS691_01375</name>
</gene>